<reference evidence="1 2" key="1">
    <citation type="journal article" date="2011" name="PLoS Pathog.">
        <title>Endophytic Life Strategies Decoded by Genome and Transcriptome Analyses of the Mutualistic Root Symbiont Piriformospora indica.</title>
        <authorList>
            <person name="Zuccaro A."/>
            <person name="Lahrmann U."/>
            <person name="Guldener U."/>
            <person name="Langen G."/>
            <person name="Pfiffi S."/>
            <person name="Biedenkopf D."/>
            <person name="Wong P."/>
            <person name="Samans B."/>
            <person name="Grimm C."/>
            <person name="Basiewicz M."/>
            <person name="Murat C."/>
            <person name="Martin F."/>
            <person name="Kogel K.H."/>
        </authorList>
    </citation>
    <scope>NUCLEOTIDE SEQUENCE [LARGE SCALE GENOMIC DNA]</scope>
    <source>
        <strain evidence="1 2">DSM 11827</strain>
    </source>
</reference>
<comment type="caution">
    <text evidence="1">The sequence shown here is derived from an EMBL/GenBank/DDBJ whole genome shotgun (WGS) entry which is preliminary data.</text>
</comment>
<keyword evidence="2" id="KW-1185">Reference proteome</keyword>
<dbReference type="eggNOG" id="ENOG502S4EW">
    <property type="taxonomic scope" value="Eukaryota"/>
</dbReference>
<proteinExistence type="predicted"/>
<dbReference type="HOGENOM" id="CLU_485768_0_0_1"/>
<dbReference type="InParanoid" id="G4TCG7"/>
<dbReference type="AlphaFoldDB" id="G4TCG7"/>
<dbReference type="EMBL" id="CAFZ01000045">
    <property type="protein sequence ID" value="CCA69010.1"/>
    <property type="molecule type" value="Genomic_DNA"/>
</dbReference>
<evidence type="ECO:0000313" key="2">
    <source>
        <dbReference type="Proteomes" id="UP000007148"/>
    </source>
</evidence>
<evidence type="ECO:0000313" key="1">
    <source>
        <dbReference type="EMBL" id="CCA69010.1"/>
    </source>
</evidence>
<accession>G4TCG7</accession>
<dbReference type="OrthoDB" id="3135773at2759"/>
<organism evidence="1 2">
    <name type="scientific">Serendipita indica (strain DSM 11827)</name>
    <name type="common">Root endophyte fungus</name>
    <name type="synonym">Piriformospora indica</name>
    <dbReference type="NCBI Taxonomy" id="1109443"/>
    <lineage>
        <taxon>Eukaryota</taxon>
        <taxon>Fungi</taxon>
        <taxon>Dikarya</taxon>
        <taxon>Basidiomycota</taxon>
        <taxon>Agaricomycotina</taxon>
        <taxon>Agaricomycetes</taxon>
        <taxon>Sebacinales</taxon>
        <taxon>Serendipitaceae</taxon>
        <taxon>Serendipita</taxon>
    </lineage>
</organism>
<protein>
    <submittedName>
        <fullName evidence="1">Uncharacterized protein</fullName>
    </submittedName>
</protein>
<dbReference type="OMA" id="ECASSMK"/>
<gene>
    <name evidence="1" type="ORF">PIIN_02869</name>
</gene>
<sequence length="466" mass="52875">MASPQIQTAIDKADELLESSRQQGLGTTIRRDRVNKALLTLNTAESQCVNKMDYSLLQRRLLTANARAIEELHVGGLVKRDLHQLLYLFDQALTVWRWLHANDQITPQDEATVSEFHRVLSDVIFSEHKGIERQDLLHGVQRHLDRAVRASKSDSYILVLFYETSASLIEHCFQASVRLYNANNWAKAMSLLKSKDSEVDVLVDLEERIKTQGIIYKESWCLDSLLGFSRAQVLREETNMQLSRCQAFQLLHSGDIHFKEAMEGDPEEGETLARALLAQDDYRVALNYAAGSDIELEGLIISRLARFFAKVIKLPVIAHQLYLRAVQLAAALAPTLPKGEWYQECVTAVQAHRDALAAAEAKEWEKQRAPILEKIADQITKLKAGERKTNAEFVAYIFKEFPPKTEGPAEAPIDKDDPSNISKKNFLKAVQRYHSDKNMGWGDEWRVLSEEICKALTARYNTMKGL</sequence>
<dbReference type="Proteomes" id="UP000007148">
    <property type="component" value="Unassembled WGS sequence"/>
</dbReference>
<name>G4TCG7_SERID</name>